<feature type="domain" description="FtsK" evidence="6">
    <location>
        <begin position="1053"/>
        <end position="1254"/>
    </location>
</feature>
<dbReference type="CDD" id="cd01127">
    <property type="entry name" value="TrwB_TraG_TraD_VirD4"/>
    <property type="match status" value="1"/>
</dbReference>
<evidence type="ECO:0000256" key="4">
    <source>
        <dbReference type="SAM" id="MobiDB-lite"/>
    </source>
</evidence>
<dbReference type="InterPro" id="IPR027417">
    <property type="entry name" value="P-loop_NTPase"/>
</dbReference>
<dbReference type="PANTHER" id="PTHR22683">
    <property type="entry name" value="SPORULATION PROTEIN RELATED"/>
    <property type="match status" value="1"/>
</dbReference>
<evidence type="ECO:0000256" key="2">
    <source>
        <dbReference type="ARBA" id="ARBA00022840"/>
    </source>
</evidence>
<dbReference type="InterPro" id="IPR002543">
    <property type="entry name" value="FtsK_dom"/>
</dbReference>
<dbReference type="EMBL" id="BAABAS010000012">
    <property type="protein sequence ID" value="GAA4235090.1"/>
    <property type="molecule type" value="Genomic_DNA"/>
</dbReference>
<keyword evidence="5" id="KW-0812">Transmembrane</keyword>
<accession>A0ABP8C8A4</accession>
<organism evidence="7 8">
    <name type="scientific">Actinomadura meridiana</name>
    <dbReference type="NCBI Taxonomy" id="559626"/>
    <lineage>
        <taxon>Bacteria</taxon>
        <taxon>Bacillati</taxon>
        <taxon>Actinomycetota</taxon>
        <taxon>Actinomycetes</taxon>
        <taxon>Streptosporangiales</taxon>
        <taxon>Thermomonosporaceae</taxon>
        <taxon>Actinomadura</taxon>
    </lineage>
</organism>
<keyword evidence="2 3" id="KW-0067">ATP-binding</keyword>
<protein>
    <submittedName>
        <fullName evidence="7">FtsK/SpoIIIE domain-containing protein</fullName>
    </submittedName>
</protein>
<feature type="compositionally biased region" description="Gly residues" evidence="4">
    <location>
        <begin position="81"/>
        <end position="91"/>
    </location>
</feature>
<dbReference type="InterPro" id="IPR003593">
    <property type="entry name" value="AAA+_ATPase"/>
</dbReference>
<evidence type="ECO:0000256" key="5">
    <source>
        <dbReference type="SAM" id="Phobius"/>
    </source>
</evidence>
<gene>
    <name evidence="7" type="ORF">GCM10022254_41570</name>
</gene>
<evidence type="ECO:0000259" key="6">
    <source>
        <dbReference type="PROSITE" id="PS50901"/>
    </source>
</evidence>
<dbReference type="PANTHER" id="PTHR22683:SF1">
    <property type="entry name" value="TYPE VII SECRETION SYSTEM PROTEIN ESSC"/>
    <property type="match status" value="1"/>
</dbReference>
<feature type="binding site" evidence="3">
    <location>
        <begin position="1071"/>
        <end position="1078"/>
    </location>
    <ligand>
        <name>ATP</name>
        <dbReference type="ChEBI" id="CHEBI:30616"/>
    </ligand>
</feature>
<feature type="region of interest" description="Disordered" evidence="4">
    <location>
        <begin position="27"/>
        <end position="55"/>
    </location>
</feature>
<evidence type="ECO:0000256" key="3">
    <source>
        <dbReference type="PROSITE-ProRule" id="PRU00289"/>
    </source>
</evidence>
<dbReference type="Proteomes" id="UP001501710">
    <property type="component" value="Unassembled WGS sequence"/>
</dbReference>
<keyword evidence="5" id="KW-1133">Transmembrane helix</keyword>
<reference evidence="8" key="1">
    <citation type="journal article" date="2019" name="Int. J. Syst. Evol. Microbiol.">
        <title>The Global Catalogue of Microorganisms (GCM) 10K type strain sequencing project: providing services to taxonomists for standard genome sequencing and annotation.</title>
        <authorList>
            <consortium name="The Broad Institute Genomics Platform"/>
            <consortium name="The Broad Institute Genome Sequencing Center for Infectious Disease"/>
            <person name="Wu L."/>
            <person name="Ma J."/>
        </authorList>
    </citation>
    <scope>NUCLEOTIDE SEQUENCE [LARGE SCALE GENOMIC DNA]</scope>
    <source>
        <strain evidence="8">JCM 17440</strain>
    </source>
</reference>
<feature type="transmembrane region" description="Helical" evidence="5">
    <location>
        <begin position="326"/>
        <end position="345"/>
    </location>
</feature>
<feature type="transmembrane region" description="Helical" evidence="5">
    <location>
        <begin position="304"/>
        <end position="320"/>
    </location>
</feature>
<dbReference type="SMART" id="SM00382">
    <property type="entry name" value="AAA"/>
    <property type="match status" value="3"/>
</dbReference>
<evidence type="ECO:0000313" key="7">
    <source>
        <dbReference type="EMBL" id="GAA4235090.1"/>
    </source>
</evidence>
<dbReference type="PROSITE" id="PS50901">
    <property type="entry name" value="FTSK"/>
    <property type="match status" value="2"/>
</dbReference>
<evidence type="ECO:0000313" key="8">
    <source>
        <dbReference type="Proteomes" id="UP001501710"/>
    </source>
</evidence>
<feature type="region of interest" description="Disordered" evidence="4">
    <location>
        <begin position="75"/>
        <end position="106"/>
    </location>
</feature>
<dbReference type="InterPro" id="IPR050206">
    <property type="entry name" value="FtsK/SpoIIIE/SftA"/>
</dbReference>
<dbReference type="Gene3D" id="3.40.50.300">
    <property type="entry name" value="P-loop containing nucleotide triphosphate hydrolases"/>
    <property type="match status" value="4"/>
</dbReference>
<feature type="domain" description="FtsK" evidence="6">
    <location>
        <begin position="704"/>
        <end position="896"/>
    </location>
</feature>
<keyword evidence="8" id="KW-1185">Reference proteome</keyword>
<comment type="caution">
    <text evidence="7">The sequence shown here is derived from an EMBL/GenBank/DDBJ whole genome shotgun (WGS) entry which is preliminary data.</text>
</comment>
<keyword evidence="5" id="KW-0472">Membrane</keyword>
<name>A0ABP8C8A4_9ACTN</name>
<feature type="compositionally biased region" description="Low complexity" evidence="4">
    <location>
        <begin position="27"/>
        <end position="45"/>
    </location>
</feature>
<dbReference type="SUPFAM" id="SSF52540">
    <property type="entry name" value="P-loop containing nucleoside triphosphate hydrolases"/>
    <property type="match status" value="3"/>
</dbReference>
<feature type="binding site" evidence="3">
    <location>
        <begin position="722"/>
        <end position="729"/>
    </location>
    <ligand>
        <name>ATP</name>
        <dbReference type="ChEBI" id="CHEBI:30616"/>
    </ligand>
</feature>
<sequence length="1545" mass="164550">MDSVRRDHVLNLPEGCTVADLAAAVDTTAPGDPATAGDPGGAPDADGLEEFLSGGAAGPARPLFLDGAPVDPAAPVRGSGIREGGVLGLGGPVPDPDPAAGRAAAPPGEPVIAEVHAVSGPGAGRSWRLPRGGYEIGSDPGCAIRVSGPRAPESGVWVTVAADGTAYWHDERPPDGREGVVRLCEPVPPPDIDPITGAAPDRTSPEERLELVREAAELAELRERELAGRPEPLPGTTAWPHDVDLAVGGTLLRVVAPVLPDAAVVPSEDGVGLDYNRPPRIAPHLDAERLRLPSPPGSQQRPPFPVLVMIAPVVVGLLLAGVLRSYFYLVFIVFTPIMVLSNWVSGRRSNRRDRKEERRRYRSRRRVVEREIRDAVVRERWVRCVTGPDPAAAGLIAAGPGARLWERRRGDPDHLVLRAGTVDLPSVKDIDDPAQDENHRVVRWTLPDIPIGVEVAEFGVVGVAGPAAPVRSLGRWFLAQAAVLHSPRDLRAVVLTVGDPRAGEWGWARWLPHLRPSAPGGPVVAVGNDAESVASRVSELVSEIRKRRQMLESSSGRAMLGEPDILVIVDGARRLRDVPGMVRVLTEGPAVRIFCVCLDEEERLLPEECNAVLALRGGELTIRQTGVPDTERVRADLVSAAWCERVARSLAPLRDVSPQEDGGMPDESRLLTLIGQEPPDARALADRWRRRPASTTFPLGVGLDGTMTLDLVRDGPHGLVAGTTGSGKSELLRAFVASLAAVNRPDELTFVLVDYKGGSAFRECADLPHTLGMITDLDGHLVRRALDSLGAELRRRERVLAEHDAKDHPEYRAKRAADPALPPLPRLVLIIDEFATLIRETPDFVTGMIGIAQRGRSLGIHLVLATQRPAGVVTPDIKANTNLRVALRVTDAAESQDIIDTNDAAMISTATPGRAMVRQGPRMSVPFQSAWVGAERPGASAGRGPAARGQVHAADLPWSRLGRPAPDPSPGDDMVETLGPPAPTDLQALVEAVQEATELIGDHEPQPSPWLPPLPEKVVLDELPEVRRPPERDDPSLPALIPYAMEDLPLIQERSVAAIDLASFGHLYVIGAPRSGRTQVLRTIAGSAAREVSAADLHIYGIDAAGGGLAALRPLPHCGAIAGRYDMEQLDRMITRLATELTRRQELCAARHCSGVVELRSRLPEKERPAHILLFIDGWDALVPVLDDYDGGRLFDDVNRLLREGAAGGVHVVATSERSLLAGRTAAHNDHKLMLRQADSGDYTLLGMLPSQVPTMVPDGRGWHTVTRTETQVVVLADDQSGQGQAAALREIAAAATKRDGAIARNRRPFTVESLPQKVDFAEVYDRVPGELRRPLWGLLGVGGDDAGPVGVDFATPAPTFLVAGPPGSGRSNTLACLAVSLLAGGASLVVLTPRDSPLRSLAAHPGARVLADPDPSEDEVREAIDAMPGPGVVLVDDADMLSMGYAEQVLKETILSARERSRGLVAAGPAESLGMGMSSWVSAAKRSRKGLLLAPQNLAEGDLIGARLSLTTVRSHAPLGRAWTSGPAGTAMSVQVPLTPLKTS</sequence>
<keyword evidence="1 3" id="KW-0547">Nucleotide-binding</keyword>
<proteinExistence type="predicted"/>
<evidence type="ECO:0000256" key="1">
    <source>
        <dbReference type="ARBA" id="ARBA00022741"/>
    </source>
</evidence>
<dbReference type="Pfam" id="PF01580">
    <property type="entry name" value="FtsK_SpoIIIE"/>
    <property type="match status" value="2"/>
</dbReference>